<evidence type="ECO:0000313" key="2">
    <source>
        <dbReference type="Proteomes" id="UP000266188"/>
    </source>
</evidence>
<evidence type="ECO:0000313" key="1">
    <source>
        <dbReference type="EMBL" id="RJE27046.1"/>
    </source>
</evidence>
<name>A0A3A2ZVG8_9EURO</name>
<evidence type="ECO:0008006" key="3">
    <source>
        <dbReference type="Google" id="ProtNLM"/>
    </source>
</evidence>
<keyword evidence="2" id="KW-1185">Reference proteome</keyword>
<dbReference type="Proteomes" id="UP000266188">
    <property type="component" value="Unassembled WGS sequence"/>
</dbReference>
<gene>
    <name evidence="1" type="ORF">PHISCL_00631</name>
</gene>
<dbReference type="OrthoDB" id="4524525at2759"/>
<dbReference type="AlphaFoldDB" id="A0A3A2ZVG8"/>
<reference evidence="2" key="1">
    <citation type="submission" date="2017-02" db="EMBL/GenBank/DDBJ databases">
        <authorList>
            <person name="Tafer H."/>
            <person name="Lopandic K."/>
        </authorList>
    </citation>
    <scope>NUCLEOTIDE SEQUENCE [LARGE SCALE GENOMIC DNA]</scope>
    <source>
        <strain evidence="2">CBS 366.77</strain>
    </source>
</reference>
<accession>A0A3A2ZVG8</accession>
<comment type="caution">
    <text evidence="1">The sequence shown here is derived from an EMBL/GenBank/DDBJ whole genome shotgun (WGS) entry which is preliminary data.</text>
</comment>
<protein>
    <recommendedName>
        <fullName evidence="3">F-box domain-containing protein</fullName>
    </recommendedName>
</protein>
<sequence>MLEKRWDGRRIHNINRFMTVNPMRTPALGKLIKHSKLRWKRSRMINLNKKAANENTDKSLSFIECSALSLPLEVKFMILDHVDPKDMENMLLATQWKIPETYWRMRLYSGNMFEIYGLDQEKNIDWRWLCVQFEIRSQTWPALCNRNRIVDIIKDIVGPFHDALGTNSREELQQLNQDRKGRLIEAALQSKKRRQRRHQLYREAWP</sequence>
<proteinExistence type="predicted"/>
<dbReference type="EMBL" id="MVGC01000010">
    <property type="protein sequence ID" value="RJE27046.1"/>
    <property type="molecule type" value="Genomic_DNA"/>
</dbReference>
<organism evidence="1 2">
    <name type="scientific">Aspergillus sclerotialis</name>
    <dbReference type="NCBI Taxonomy" id="2070753"/>
    <lineage>
        <taxon>Eukaryota</taxon>
        <taxon>Fungi</taxon>
        <taxon>Dikarya</taxon>
        <taxon>Ascomycota</taxon>
        <taxon>Pezizomycotina</taxon>
        <taxon>Eurotiomycetes</taxon>
        <taxon>Eurotiomycetidae</taxon>
        <taxon>Eurotiales</taxon>
        <taxon>Aspergillaceae</taxon>
        <taxon>Aspergillus</taxon>
        <taxon>Aspergillus subgen. Polypaecilum</taxon>
    </lineage>
</organism>